<dbReference type="Proteomes" id="UP001519271">
    <property type="component" value="Unassembled WGS sequence"/>
</dbReference>
<dbReference type="NCBIfam" id="NF001898">
    <property type="entry name" value="PRK00654.1-1"/>
    <property type="match status" value="1"/>
</dbReference>
<dbReference type="SUPFAM" id="SSF53756">
    <property type="entry name" value="UDP-Glycosyltransferase/glycogen phosphorylase"/>
    <property type="match status" value="1"/>
</dbReference>
<dbReference type="NCBIfam" id="NF001899">
    <property type="entry name" value="PRK00654.1-2"/>
    <property type="match status" value="1"/>
</dbReference>
<feature type="domain" description="Starch synthase catalytic" evidence="9">
    <location>
        <begin position="2"/>
        <end position="236"/>
    </location>
</feature>
<feature type="binding site" evidence="7">
    <location>
        <position position="15"/>
    </location>
    <ligand>
        <name>ADP-alpha-D-glucose</name>
        <dbReference type="ChEBI" id="CHEBI:57498"/>
    </ligand>
</feature>
<evidence type="ECO:0000256" key="2">
    <source>
        <dbReference type="ARBA" id="ARBA00002764"/>
    </source>
</evidence>
<comment type="pathway">
    <text evidence="7">Glycan biosynthesis; glycogen biosynthesis.</text>
</comment>
<evidence type="ECO:0000256" key="3">
    <source>
        <dbReference type="ARBA" id="ARBA00010281"/>
    </source>
</evidence>
<evidence type="ECO:0000256" key="4">
    <source>
        <dbReference type="ARBA" id="ARBA00022676"/>
    </source>
</evidence>
<organism evidence="10 11">
    <name type="scientific">Youngiibacter multivorans</name>
    <dbReference type="NCBI Taxonomy" id="937251"/>
    <lineage>
        <taxon>Bacteria</taxon>
        <taxon>Bacillati</taxon>
        <taxon>Bacillota</taxon>
        <taxon>Clostridia</taxon>
        <taxon>Eubacteriales</taxon>
        <taxon>Clostridiaceae</taxon>
        <taxon>Youngiibacter</taxon>
    </lineage>
</organism>
<evidence type="ECO:0000256" key="1">
    <source>
        <dbReference type="ARBA" id="ARBA00001478"/>
    </source>
</evidence>
<dbReference type="Pfam" id="PF08323">
    <property type="entry name" value="Glyco_transf_5"/>
    <property type="match status" value="1"/>
</dbReference>
<dbReference type="GO" id="GO:0009011">
    <property type="term" value="F:alpha-1,4-glucan glucosyltransferase (ADP-glucose donor) activity"/>
    <property type="evidence" value="ECO:0007669"/>
    <property type="project" value="UniProtKB-EC"/>
</dbReference>
<reference evidence="10 11" key="1">
    <citation type="submission" date="2021-03" db="EMBL/GenBank/DDBJ databases">
        <title>Genomic Encyclopedia of Type Strains, Phase IV (KMG-IV): sequencing the most valuable type-strain genomes for metagenomic binning, comparative biology and taxonomic classification.</title>
        <authorList>
            <person name="Goeker M."/>
        </authorList>
    </citation>
    <scope>NUCLEOTIDE SEQUENCE [LARGE SCALE GENOMIC DNA]</scope>
    <source>
        <strain evidence="10 11">DSM 6139</strain>
    </source>
</reference>
<dbReference type="RefSeq" id="WP_209459766.1">
    <property type="nucleotide sequence ID" value="NZ_JAGGKC010000016.1"/>
</dbReference>
<evidence type="ECO:0000313" key="10">
    <source>
        <dbReference type="EMBL" id="MBP1919571.1"/>
    </source>
</evidence>
<dbReference type="PANTHER" id="PTHR45825:SF11">
    <property type="entry name" value="ALPHA AMYLASE DOMAIN-CONTAINING PROTEIN"/>
    <property type="match status" value="1"/>
</dbReference>
<dbReference type="Pfam" id="PF00534">
    <property type="entry name" value="Glycos_transf_1"/>
    <property type="match status" value="1"/>
</dbReference>
<gene>
    <name evidence="7" type="primary">glgA</name>
    <name evidence="10" type="ORF">J2Z34_002060</name>
</gene>
<dbReference type="HAMAP" id="MF_00484">
    <property type="entry name" value="Glycogen_synth"/>
    <property type="match status" value="1"/>
</dbReference>
<evidence type="ECO:0000256" key="7">
    <source>
        <dbReference type="HAMAP-Rule" id="MF_00484"/>
    </source>
</evidence>
<comment type="similarity">
    <text evidence="3 7">Belongs to the glycosyltransferase 1 family. Bacterial/plant glycogen synthase subfamily.</text>
</comment>
<dbReference type="EC" id="2.4.1.21" evidence="7"/>
<feature type="domain" description="Glycosyl transferase family 1" evidence="8">
    <location>
        <begin position="288"/>
        <end position="446"/>
    </location>
</feature>
<sequence length="476" mass="54729">MKILFATSECYPFLKTGGLGDVAYALPKALNAMGEDCRVIMPNYGTIKKEYKDKMTHLFSTTLKVGWREQFLGVDYLKKDGIEYYFIDNMYYFDREAPYGYFDDGERFSFFSSAILEILTRIEFVPDIIHCNDWHTAVVPVLIRTKYKWEKQFAKVKTILTIHNLRFQGIYPPSVLSDLLGLGTELLQDFGFEYFGNVNYMKGGVNFADMVTTVSPTYAEEIKTEFFGEGLHGLMQKVAYKLVGIINGIDYSINDPRKDKDIPVNYGLKNLENKYEVKKALQEELGLEIRQDVPLIGIISRLTDQKGFDLIAHAMEELLKNDIQLVVLGTGERRYEDMFRYFSFKYPLKVSSNITFNGPLAQRIYAGTDMFLMPSLFEPCGLSQMMALRYGSVPIVRETGGLKDTVAPYNKYTGEGIGFTFSNYDSYDMMQAVQRALELYKDKEAWRGIVLAGMRTDYSWKSSAREYLELYKRLTT</sequence>
<name>A0ABS4G4V1_9CLOT</name>
<comment type="function">
    <text evidence="2 7">Synthesizes alpha-1,4-glucan chains using ADP-glucose.</text>
</comment>
<evidence type="ECO:0000256" key="5">
    <source>
        <dbReference type="ARBA" id="ARBA00022679"/>
    </source>
</evidence>
<keyword evidence="6 7" id="KW-0320">Glycogen biosynthesis</keyword>
<dbReference type="CDD" id="cd03791">
    <property type="entry name" value="GT5_Glycogen_synthase_DULL1-like"/>
    <property type="match status" value="1"/>
</dbReference>
<protein>
    <recommendedName>
        <fullName evidence="7">Glycogen synthase</fullName>
        <ecNumber evidence="7">2.4.1.21</ecNumber>
    </recommendedName>
    <alternativeName>
        <fullName evidence="7">Starch [bacterial glycogen] synthase</fullName>
    </alternativeName>
</protein>
<comment type="caution">
    <text evidence="10">The sequence shown here is derived from an EMBL/GenBank/DDBJ whole genome shotgun (WGS) entry which is preliminary data.</text>
</comment>
<dbReference type="InterPro" id="IPR011835">
    <property type="entry name" value="GS/SS"/>
</dbReference>
<dbReference type="InterPro" id="IPR001296">
    <property type="entry name" value="Glyco_trans_1"/>
</dbReference>
<dbReference type="EMBL" id="JAGGKC010000016">
    <property type="protein sequence ID" value="MBP1919571.1"/>
    <property type="molecule type" value="Genomic_DNA"/>
</dbReference>
<keyword evidence="11" id="KW-1185">Reference proteome</keyword>
<accession>A0ABS4G4V1</accession>
<evidence type="ECO:0000256" key="6">
    <source>
        <dbReference type="ARBA" id="ARBA00023056"/>
    </source>
</evidence>
<dbReference type="InterPro" id="IPR013534">
    <property type="entry name" value="Starch_synth_cat_dom"/>
</dbReference>
<comment type="catalytic activity">
    <reaction evidence="1 7">
        <text>[(1-&gt;4)-alpha-D-glucosyl](n) + ADP-alpha-D-glucose = [(1-&gt;4)-alpha-D-glucosyl](n+1) + ADP + H(+)</text>
        <dbReference type="Rhea" id="RHEA:18189"/>
        <dbReference type="Rhea" id="RHEA-COMP:9584"/>
        <dbReference type="Rhea" id="RHEA-COMP:9587"/>
        <dbReference type="ChEBI" id="CHEBI:15378"/>
        <dbReference type="ChEBI" id="CHEBI:15444"/>
        <dbReference type="ChEBI" id="CHEBI:57498"/>
        <dbReference type="ChEBI" id="CHEBI:456216"/>
        <dbReference type="EC" id="2.4.1.21"/>
    </reaction>
</comment>
<evidence type="ECO:0000313" key="11">
    <source>
        <dbReference type="Proteomes" id="UP001519271"/>
    </source>
</evidence>
<evidence type="ECO:0000259" key="8">
    <source>
        <dbReference type="Pfam" id="PF00534"/>
    </source>
</evidence>
<evidence type="ECO:0000259" key="9">
    <source>
        <dbReference type="Pfam" id="PF08323"/>
    </source>
</evidence>
<proteinExistence type="inferred from homology"/>
<dbReference type="NCBIfam" id="TIGR02095">
    <property type="entry name" value="glgA"/>
    <property type="match status" value="1"/>
</dbReference>
<dbReference type="Gene3D" id="3.40.50.2000">
    <property type="entry name" value="Glycogen Phosphorylase B"/>
    <property type="match status" value="2"/>
</dbReference>
<dbReference type="PANTHER" id="PTHR45825">
    <property type="entry name" value="GRANULE-BOUND STARCH SYNTHASE 1, CHLOROPLASTIC/AMYLOPLASTIC"/>
    <property type="match status" value="1"/>
</dbReference>
<keyword evidence="4 7" id="KW-0328">Glycosyltransferase</keyword>
<keyword evidence="5 7" id="KW-0808">Transferase</keyword>